<reference evidence="1" key="1">
    <citation type="journal article" date="2014" name="Int. J. Syst. Evol. Microbiol.">
        <title>Complete genome sequence of Corynebacterium casei LMG S-19264T (=DSM 44701T), isolated from a smear-ripened cheese.</title>
        <authorList>
            <consortium name="US DOE Joint Genome Institute (JGI-PGF)"/>
            <person name="Walter F."/>
            <person name="Albersmeier A."/>
            <person name="Kalinowski J."/>
            <person name="Ruckert C."/>
        </authorList>
    </citation>
    <scope>NUCLEOTIDE SEQUENCE</scope>
    <source>
        <strain evidence="1">VKM Ac-2007</strain>
    </source>
</reference>
<protein>
    <submittedName>
        <fullName evidence="1">Uncharacterized protein</fullName>
    </submittedName>
</protein>
<keyword evidence="2" id="KW-1185">Reference proteome</keyword>
<dbReference type="Proteomes" id="UP001143474">
    <property type="component" value="Unassembled WGS sequence"/>
</dbReference>
<dbReference type="AlphaFoldDB" id="A0A9W6IB82"/>
<proteinExistence type="predicted"/>
<reference evidence="1" key="2">
    <citation type="submission" date="2023-01" db="EMBL/GenBank/DDBJ databases">
        <authorList>
            <person name="Sun Q."/>
            <person name="Evtushenko L."/>
        </authorList>
    </citation>
    <scope>NUCLEOTIDE SEQUENCE</scope>
    <source>
        <strain evidence="1">VKM Ac-2007</strain>
    </source>
</reference>
<organism evidence="1 2">
    <name type="scientific">Streptosporangium carneum</name>
    <dbReference type="NCBI Taxonomy" id="47481"/>
    <lineage>
        <taxon>Bacteria</taxon>
        <taxon>Bacillati</taxon>
        <taxon>Actinomycetota</taxon>
        <taxon>Actinomycetes</taxon>
        <taxon>Streptosporangiales</taxon>
        <taxon>Streptosporangiaceae</taxon>
        <taxon>Streptosporangium</taxon>
    </lineage>
</organism>
<dbReference type="EMBL" id="BSEV01000055">
    <property type="protein sequence ID" value="GLK15466.1"/>
    <property type="molecule type" value="Genomic_DNA"/>
</dbReference>
<evidence type="ECO:0000313" key="2">
    <source>
        <dbReference type="Proteomes" id="UP001143474"/>
    </source>
</evidence>
<evidence type="ECO:0000313" key="1">
    <source>
        <dbReference type="EMBL" id="GLK15466.1"/>
    </source>
</evidence>
<accession>A0A9W6IB82</accession>
<name>A0A9W6IB82_9ACTN</name>
<comment type="caution">
    <text evidence="1">The sequence shown here is derived from an EMBL/GenBank/DDBJ whole genome shotgun (WGS) entry which is preliminary data.</text>
</comment>
<gene>
    <name evidence="1" type="ORF">GCM10017600_88790</name>
</gene>
<sequence length="98" mass="10077">MGGLAERYEDQVVAGPGGVMTDEVGVVTGDLTVVTEADDDQAHVARVRVQYTGAEEWYTLTGSPIPLAGRSAGQVHQAVLRAAATGAEGGVSADHLRS</sequence>
<dbReference type="RefSeq" id="WP_271223677.1">
    <property type="nucleotide sequence ID" value="NZ_BAAAVD010000004.1"/>
</dbReference>